<dbReference type="STRING" id="388280.SAMN04488057_1072"/>
<accession>A0A1M7P4E1</accession>
<evidence type="ECO:0000313" key="9">
    <source>
        <dbReference type="EMBL" id="SHN11435.1"/>
    </source>
</evidence>
<keyword evidence="10" id="KW-1185">Reference proteome</keyword>
<dbReference type="CDD" id="cd08977">
    <property type="entry name" value="SusD"/>
    <property type="match status" value="1"/>
</dbReference>
<evidence type="ECO:0000259" key="7">
    <source>
        <dbReference type="Pfam" id="PF07980"/>
    </source>
</evidence>
<dbReference type="Pfam" id="PF14322">
    <property type="entry name" value="SusD-like_3"/>
    <property type="match status" value="1"/>
</dbReference>
<gene>
    <name evidence="9" type="ORF">SAMN04488057_1072</name>
</gene>
<dbReference type="RefSeq" id="WP_073094929.1">
    <property type="nucleotide sequence ID" value="NZ_FRCY01000007.1"/>
</dbReference>
<comment type="similarity">
    <text evidence="2">Belongs to the SusD family.</text>
</comment>
<evidence type="ECO:0000256" key="6">
    <source>
        <dbReference type="SAM" id="SignalP"/>
    </source>
</evidence>
<protein>
    <submittedName>
        <fullName evidence="9">Starch-binding associating with outer membrane</fullName>
    </submittedName>
</protein>
<dbReference type="PROSITE" id="PS51257">
    <property type="entry name" value="PROKAR_LIPOPROTEIN"/>
    <property type="match status" value="1"/>
</dbReference>
<name>A0A1M7P4E1_9BACT</name>
<evidence type="ECO:0000256" key="1">
    <source>
        <dbReference type="ARBA" id="ARBA00004442"/>
    </source>
</evidence>
<sequence>MKKIKIYFLTLMVAAGLYSCEAFLEENPGTLTTQADLSSPEAARAFVTSIYANLNVIVTGSGGWGGNTLSLLEFMSGKADGVPQTEAFRFNQLTYDSQSFYIDTYWNGLYQGILRCNVALEQLPQFSVLSEQELTDYLAEVRTMRAFYYFYLVRMYGDVPLISEPVRELSDVNRPRVPVKTIYDEIIIPDLLAAENSDLAWRRTNGEVSMGFIKSLLADVYLTYAGHPVMAGSQAYAASAQRSMELLDQVGTVYNLFPEYTDMINPDNKNSGEFIFQVQFDKINRTNPLTPVCLPTFAGISVYSNEFGGLVPRQEFVESFEDGDKRVQEKQYFITEYNGETLGGHYIYKWFDQTAVDEDARSELNFSVYRLPDVMLMYAEASNRAEGSPNGMAIEMVNEIRERADLDPIGSMGMENFEEEVWNQRYFELCFEGKIWFDMLRTRKVRNDLTGEYDNFVGHTNVFNSTFAEKNLLFPIPLREMDVNSELEQNPGF</sequence>
<keyword evidence="4" id="KW-0472">Membrane</keyword>
<dbReference type="GO" id="GO:0009279">
    <property type="term" value="C:cell outer membrane"/>
    <property type="evidence" value="ECO:0007669"/>
    <property type="project" value="UniProtKB-SubCell"/>
</dbReference>
<organism evidence="9 10">
    <name type="scientific">Cyclobacterium lianum</name>
    <dbReference type="NCBI Taxonomy" id="388280"/>
    <lineage>
        <taxon>Bacteria</taxon>
        <taxon>Pseudomonadati</taxon>
        <taxon>Bacteroidota</taxon>
        <taxon>Cytophagia</taxon>
        <taxon>Cytophagales</taxon>
        <taxon>Cyclobacteriaceae</taxon>
        <taxon>Cyclobacterium</taxon>
    </lineage>
</organism>
<dbReference type="OrthoDB" id="691907at2"/>
<dbReference type="Gene3D" id="1.25.40.390">
    <property type="match status" value="1"/>
</dbReference>
<evidence type="ECO:0000256" key="2">
    <source>
        <dbReference type="ARBA" id="ARBA00006275"/>
    </source>
</evidence>
<dbReference type="InterPro" id="IPR011990">
    <property type="entry name" value="TPR-like_helical_dom_sf"/>
</dbReference>
<comment type="subcellular location">
    <subcellularLocation>
        <location evidence="1">Cell outer membrane</location>
    </subcellularLocation>
</comment>
<keyword evidence="3 6" id="KW-0732">Signal</keyword>
<evidence type="ECO:0000256" key="4">
    <source>
        <dbReference type="ARBA" id="ARBA00023136"/>
    </source>
</evidence>
<evidence type="ECO:0000256" key="3">
    <source>
        <dbReference type="ARBA" id="ARBA00022729"/>
    </source>
</evidence>
<evidence type="ECO:0000313" key="10">
    <source>
        <dbReference type="Proteomes" id="UP000184513"/>
    </source>
</evidence>
<dbReference type="AlphaFoldDB" id="A0A1M7P4E1"/>
<keyword evidence="5" id="KW-0998">Cell outer membrane</keyword>
<dbReference type="Pfam" id="PF07980">
    <property type="entry name" value="SusD_RagB"/>
    <property type="match status" value="1"/>
</dbReference>
<dbReference type="InterPro" id="IPR033985">
    <property type="entry name" value="SusD-like_N"/>
</dbReference>
<reference evidence="9 10" key="1">
    <citation type="submission" date="2016-11" db="EMBL/GenBank/DDBJ databases">
        <authorList>
            <person name="Jaros S."/>
            <person name="Januszkiewicz K."/>
            <person name="Wedrychowicz H."/>
        </authorList>
    </citation>
    <scope>NUCLEOTIDE SEQUENCE [LARGE SCALE GENOMIC DNA]</scope>
    <source>
        <strain evidence="9 10">CGMCC 1.6102</strain>
    </source>
</reference>
<proteinExistence type="inferred from homology"/>
<feature type="domain" description="SusD-like N-terminal" evidence="8">
    <location>
        <begin position="91"/>
        <end position="194"/>
    </location>
</feature>
<evidence type="ECO:0000259" key="8">
    <source>
        <dbReference type="Pfam" id="PF14322"/>
    </source>
</evidence>
<feature type="signal peptide" evidence="6">
    <location>
        <begin position="1"/>
        <end position="24"/>
    </location>
</feature>
<evidence type="ECO:0000256" key="5">
    <source>
        <dbReference type="ARBA" id="ARBA00023237"/>
    </source>
</evidence>
<dbReference type="InterPro" id="IPR012944">
    <property type="entry name" value="SusD_RagB_dom"/>
</dbReference>
<feature type="chain" id="PRO_5013337225" evidence="6">
    <location>
        <begin position="25"/>
        <end position="493"/>
    </location>
</feature>
<dbReference type="EMBL" id="FRCY01000007">
    <property type="protein sequence ID" value="SHN11435.1"/>
    <property type="molecule type" value="Genomic_DNA"/>
</dbReference>
<dbReference type="Proteomes" id="UP000184513">
    <property type="component" value="Unassembled WGS sequence"/>
</dbReference>
<dbReference type="SUPFAM" id="SSF48452">
    <property type="entry name" value="TPR-like"/>
    <property type="match status" value="1"/>
</dbReference>
<feature type="domain" description="RagB/SusD" evidence="7">
    <location>
        <begin position="337"/>
        <end position="493"/>
    </location>
</feature>